<keyword evidence="7" id="KW-0479">Metal-binding</keyword>
<evidence type="ECO:0000256" key="6">
    <source>
        <dbReference type="ARBA" id="ARBA00022691"/>
    </source>
</evidence>
<proteinExistence type="predicted"/>
<evidence type="ECO:0000259" key="14">
    <source>
        <dbReference type="PROSITE" id="PS51918"/>
    </source>
</evidence>
<dbReference type="GO" id="GO:0051539">
    <property type="term" value="F:4 iron, 4 sulfur cluster binding"/>
    <property type="evidence" value="ECO:0007669"/>
    <property type="project" value="UniProtKB-KW"/>
</dbReference>
<dbReference type="Pfam" id="PF04055">
    <property type="entry name" value="Radical_SAM"/>
    <property type="match status" value="1"/>
</dbReference>
<dbReference type="SFLD" id="SFLDS00029">
    <property type="entry name" value="Radical_SAM"/>
    <property type="match status" value="1"/>
</dbReference>
<feature type="domain" description="TRAM" evidence="12">
    <location>
        <begin position="363"/>
        <end position="418"/>
    </location>
</feature>
<accession>A0A380TGB2</accession>
<dbReference type="NCBIfam" id="TIGR01579">
    <property type="entry name" value="MiaB-like-C"/>
    <property type="match status" value="1"/>
</dbReference>
<dbReference type="InterPro" id="IPR006467">
    <property type="entry name" value="MiaB-like_bact"/>
</dbReference>
<dbReference type="Gene3D" id="3.40.50.12160">
    <property type="entry name" value="Methylthiotransferase, N-terminal domain"/>
    <property type="match status" value="1"/>
</dbReference>
<dbReference type="InterPro" id="IPR058240">
    <property type="entry name" value="rSAM_sf"/>
</dbReference>
<dbReference type="Pfam" id="PF00919">
    <property type="entry name" value="UPF0004"/>
    <property type="match status" value="1"/>
</dbReference>
<evidence type="ECO:0000313" key="15">
    <source>
        <dbReference type="EMBL" id="SUS06771.1"/>
    </source>
</evidence>
<evidence type="ECO:0000259" key="13">
    <source>
        <dbReference type="PROSITE" id="PS51449"/>
    </source>
</evidence>
<evidence type="ECO:0000256" key="7">
    <source>
        <dbReference type="ARBA" id="ARBA00022723"/>
    </source>
</evidence>
<dbReference type="Gene3D" id="3.80.30.20">
    <property type="entry name" value="tm_1862 like domain"/>
    <property type="match status" value="1"/>
</dbReference>
<dbReference type="InterPro" id="IPR006638">
    <property type="entry name" value="Elp3/MiaA/NifB-like_rSAM"/>
</dbReference>
<dbReference type="EC" id="2.8.4.5" evidence="3"/>
<keyword evidence="6" id="KW-0949">S-adenosyl-L-methionine</keyword>
<feature type="domain" description="Radical SAM core" evidence="14">
    <location>
        <begin position="129"/>
        <end position="360"/>
    </location>
</feature>
<evidence type="ECO:0000256" key="11">
    <source>
        <dbReference type="ARBA" id="ARBA00051661"/>
    </source>
</evidence>
<evidence type="ECO:0000256" key="3">
    <source>
        <dbReference type="ARBA" id="ARBA00013273"/>
    </source>
</evidence>
<dbReference type="NCBIfam" id="TIGR00089">
    <property type="entry name" value="MiaB/RimO family radical SAM methylthiotransferase"/>
    <property type="match status" value="1"/>
</dbReference>
<evidence type="ECO:0000256" key="5">
    <source>
        <dbReference type="ARBA" id="ARBA00022679"/>
    </source>
</evidence>
<organism evidence="15">
    <name type="scientific">metagenome</name>
    <dbReference type="NCBI Taxonomy" id="256318"/>
    <lineage>
        <taxon>unclassified sequences</taxon>
        <taxon>metagenomes</taxon>
    </lineage>
</organism>
<dbReference type="InterPro" id="IPR023404">
    <property type="entry name" value="rSAM_horseshoe"/>
</dbReference>
<dbReference type="SFLD" id="SFLDG01082">
    <property type="entry name" value="B12-binding_domain_containing"/>
    <property type="match status" value="1"/>
</dbReference>
<dbReference type="PANTHER" id="PTHR11918">
    <property type="entry name" value="RADICAL SAM PROTEINS"/>
    <property type="match status" value="1"/>
</dbReference>
<comment type="function">
    <text evidence="2">Catalyzes the methylthiolation of N6-threonylcarbamoyladenosine (t(6)A), leading to the formation of 2-methylthio-N6-threonylcarbamoyladenosine (ms(2)t(6)A) at position 37 in tRNAs that read codons beginning with adenine.</text>
</comment>
<keyword evidence="8" id="KW-0408">Iron</keyword>
<comment type="catalytic activity">
    <reaction evidence="11">
        <text>N(6)-L-threonylcarbamoyladenosine(37) in tRNA + (sulfur carrier)-SH + AH2 + 2 S-adenosyl-L-methionine = 2-methylsulfanyl-N(6)-L-threonylcarbamoyladenosine(37) in tRNA + (sulfur carrier)-H + 5'-deoxyadenosine + L-methionine + A + S-adenosyl-L-homocysteine + 2 H(+)</text>
        <dbReference type="Rhea" id="RHEA:37075"/>
        <dbReference type="Rhea" id="RHEA-COMP:10163"/>
        <dbReference type="Rhea" id="RHEA-COMP:11092"/>
        <dbReference type="Rhea" id="RHEA-COMP:14737"/>
        <dbReference type="Rhea" id="RHEA-COMP:14739"/>
        <dbReference type="ChEBI" id="CHEBI:13193"/>
        <dbReference type="ChEBI" id="CHEBI:15378"/>
        <dbReference type="ChEBI" id="CHEBI:17319"/>
        <dbReference type="ChEBI" id="CHEBI:17499"/>
        <dbReference type="ChEBI" id="CHEBI:29917"/>
        <dbReference type="ChEBI" id="CHEBI:57844"/>
        <dbReference type="ChEBI" id="CHEBI:57856"/>
        <dbReference type="ChEBI" id="CHEBI:59789"/>
        <dbReference type="ChEBI" id="CHEBI:64428"/>
        <dbReference type="ChEBI" id="CHEBI:74418"/>
        <dbReference type="ChEBI" id="CHEBI:74420"/>
        <dbReference type="EC" id="2.8.4.5"/>
    </reaction>
</comment>
<evidence type="ECO:0000256" key="1">
    <source>
        <dbReference type="ARBA" id="ARBA00001966"/>
    </source>
</evidence>
<gene>
    <name evidence="15" type="primary">mtaB</name>
    <name evidence="15" type="ORF">DF3PB_3250002</name>
</gene>
<dbReference type="EMBL" id="UIDG01000252">
    <property type="protein sequence ID" value="SUS06771.1"/>
    <property type="molecule type" value="Genomic_DNA"/>
</dbReference>
<dbReference type="CDD" id="cd01335">
    <property type="entry name" value="Radical_SAM"/>
    <property type="match status" value="1"/>
</dbReference>
<evidence type="ECO:0000256" key="8">
    <source>
        <dbReference type="ARBA" id="ARBA00023004"/>
    </source>
</evidence>
<dbReference type="InterPro" id="IPR013848">
    <property type="entry name" value="Methylthiotransferase_N"/>
</dbReference>
<keyword evidence="4" id="KW-0004">4Fe-4S</keyword>
<dbReference type="InterPro" id="IPR005839">
    <property type="entry name" value="Methylthiotransferase"/>
</dbReference>
<evidence type="ECO:0000256" key="9">
    <source>
        <dbReference type="ARBA" id="ARBA00023014"/>
    </source>
</evidence>
<reference evidence="15" key="1">
    <citation type="submission" date="2018-07" db="EMBL/GenBank/DDBJ databases">
        <authorList>
            <person name="Quirk P.G."/>
            <person name="Krulwich T.A."/>
        </authorList>
    </citation>
    <scope>NUCLEOTIDE SEQUENCE</scope>
</reference>
<feature type="domain" description="MTTase N-terminal" evidence="13">
    <location>
        <begin position="5"/>
        <end position="108"/>
    </location>
</feature>
<dbReference type="InterPro" id="IPR002792">
    <property type="entry name" value="TRAM_dom"/>
</dbReference>
<dbReference type="InterPro" id="IPR007197">
    <property type="entry name" value="rSAM"/>
</dbReference>
<dbReference type="PANTHER" id="PTHR11918:SF45">
    <property type="entry name" value="THREONYLCARBAMOYLADENOSINE TRNA METHYLTHIOTRANSFERASE"/>
    <property type="match status" value="1"/>
</dbReference>
<dbReference type="GO" id="GO:0035598">
    <property type="term" value="F:tRNA (N(6)-L-threonylcarbamoyladenosine(37)-C(2))-methylthiotransferase activity"/>
    <property type="evidence" value="ECO:0007669"/>
    <property type="project" value="UniProtKB-EC"/>
</dbReference>
<dbReference type="InterPro" id="IPR038135">
    <property type="entry name" value="Methylthiotransferase_N_sf"/>
</dbReference>
<dbReference type="PROSITE" id="PS51918">
    <property type="entry name" value="RADICAL_SAM"/>
    <property type="match status" value="1"/>
</dbReference>
<dbReference type="PROSITE" id="PS51449">
    <property type="entry name" value="MTTASE_N"/>
    <property type="match status" value="1"/>
</dbReference>
<dbReference type="SUPFAM" id="SSF102114">
    <property type="entry name" value="Radical SAM enzymes"/>
    <property type="match status" value="1"/>
</dbReference>
<keyword evidence="9" id="KW-0411">Iron-sulfur</keyword>
<sequence length="418" mass="45832">MTTSQPPEIITFGCRLNALESEVIRATGTAAGLGDALVVNTCAVTAEAVRQARQAIRKLRRQHPARPIIVTGCAAQLDPNTFSRMPEVDRVIGNREKMDAAMLARRDQALAVGDVSAQPAMDQPLVDGLDGRARAFAQVQTGCDHRCTFCIVPTTRGPSRSVAPDRIVHQVRLLVERGYREVVLTGIDLCSYGADLNGERLTAGQLVRQILRAVPELPRLRLSTLDPAAIDADLFAALAEEPRLLPYWHLSLQAMDDLVLKRMRRRHSRADVFALIARARRLRPEITFGADLIAGFPTETEAMFAETLAGVTALGLARLHVFPYSPREGTPAARMPQIPRAVREERARRLRTRGLELSRAFLMSRVGAVAQVLVETEGRGRCPQFAPVRLRFEAAPGSIVAARMVGTEDDHLIGERAA</sequence>
<name>A0A380TGB2_9ZZZZ</name>
<evidence type="ECO:0000256" key="2">
    <source>
        <dbReference type="ARBA" id="ARBA00002399"/>
    </source>
</evidence>
<protein>
    <recommendedName>
        <fullName evidence="3">tRNA (N(6)-L-threonylcarbamoyladenosine(37)-C(2))-methylthiotransferase</fullName>
        <ecNumber evidence="3">2.8.4.5</ecNumber>
    </recommendedName>
    <alternativeName>
        <fullName evidence="10">tRNA-t(6)A37 methylthiotransferase</fullName>
    </alternativeName>
</protein>
<keyword evidence="5 15" id="KW-0808">Transferase</keyword>
<evidence type="ECO:0000259" key="12">
    <source>
        <dbReference type="PROSITE" id="PS50926"/>
    </source>
</evidence>
<dbReference type="SMART" id="SM00729">
    <property type="entry name" value="Elp3"/>
    <property type="match status" value="1"/>
</dbReference>
<dbReference type="GO" id="GO:0046872">
    <property type="term" value="F:metal ion binding"/>
    <property type="evidence" value="ECO:0007669"/>
    <property type="project" value="UniProtKB-KW"/>
</dbReference>
<evidence type="ECO:0000256" key="10">
    <source>
        <dbReference type="ARBA" id="ARBA00031213"/>
    </source>
</evidence>
<comment type="cofactor">
    <cofactor evidence="1">
        <name>[4Fe-4S] cluster</name>
        <dbReference type="ChEBI" id="CHEBI:49883"/>
    </cofactor>
</comment>
<dbReference type="PROSITE" id="PS50926">
    <property type="entry name" value="TRAM"/>
    <property type="match status" value="1"/>
</dbReference>
<dbReference type="AlphaFoldDB" id="A0A380TGB2"/>
<evidence type="ECO:0000256" key="4">
    <source>
        <dbReference type="ARBA" id="ARBA00022485"/>
    </source>
</evidence>